<gene>
    <name evidence="1" type="ORF">DCAF_LOCUS175</name>
</gene>
<reference evidence="1 2" key="1">
    <citation type="submission" date="2024-01" db="EMBL/GenBank/DDBJ databases">
        <authorList>
            <person name="Waweru B."/>
        </authorList>
    </citation>
    <scope>NUCLEOTIDE SEQUENCE [LARGE SCALE GENOMIC DNA]</scope>
</reference>
<accession>A0AAV1QNZ3</accession>
<feature type="non-terminal residue" evidence="1">
    <location>
        <position position="1"/>
    </location>
</feature>
<dbReference type="Proteomes" id="UP001314170">
    <property type="component" value="Unassembled WGS sequence"/>
</dbReference>
<evidence type="ECO:0000313" key="1">
    <source>
        <dbReference type="EMBL" id="CAK7322565.1"/>
    </source>
</evidence>
<name>A0AAV1QNZ3_9ROSI</name>
<dbReference type="AlphaFoldDB" id="A0AAV1QNZ3"/>
<dbReference type="EMBL" id="CAWUPB010000026">
    <property type="protein sequence ID" value="CAK7322565.1"/>
    <property type="molecule type" value="Genomic_DNA"/>
</dbReference>
<proteinExistence type="predicted"/>
<protein>
    <submittedName>
        <fullName evidence="1">Uncharacterized protein</fullName>
    </submittedName>
</protein>
<keyword evidence="2" id="KW-1185">Reference proteome</keyword>
<organism evidence="1 2">
    <name type="scientific">Dovyalis caffra</name>
    <dbReference type="NCBI Taxonomy" id="77055"/>
    <lineage>
        <taxon>Eukaryota</taxon>
        <taxon>Viridiplantae</taxon>
        <taxon>Streptophyta</taxon>
        <taxon>Embryophyta</taxon>
        <taxon>Tracheophyta</taxon>
        <taxon>Spermatophyta</taxon>
        <taxon>Magnoliopsida</taxon>
        <taxon>eudicotyledons</taxon>
        <taxon>Gunneridae</taxon>
        <taxon>Pentapetalae</taxon>
        <taxon>rosids</taxon>
        <taxon>fabids</taxon>
        <taxon>Malpighiales</taxon>
        <taxon>Salicaceae</taxon>
        <taxon>Flacourtieae</taxon>
        <taxon>Dovyalis</taxon>
    </lineage>
</organism>
<evidence type="ECO:0000313" key="2">
    <source>
        <dbReference type="Proteomes" id="UP001314170"/>
    </source>
</evidence>
<comment type="caution">
    <text evidence="1">The sequence shown here is derived from an EMBL/GenBank/DDBJ whole genome shotgun (WGS) entry which is preliminary data.</text>
</comment>
<sequence length="62" mass="7611">MEVREATKAIHALTENEVDIDEFYDVTHLNHEKYLNKKNEKYNEMTLIHWTRYGHRKFCQDL</sequence>